<protein>
    <recommendedName>
        <fullName evidence="3">Sphingomyelin phosphodiesterase C-terminal domain-containing protein</fullName>
    </recommendedName>
</protein>
<evidence type="ECO:0000313" key="4">
    <source>
        <dbReference type="EMBL" id="KIH50012.1"/>
    </source>
</evidence>
<dbReference type="EMBL" id="KN751121">
    <property type="protein sequence ID" value="KIH50012.1"/>
    <property type="molecule type" value="Genomic_DNA"/>
</dbReference>
<name>A0A0C2CJQ3_9BILA</name>
<dbReference type="GO" id="GO:0005615">
    <property type="term" value="C:extracellular space"/>
    <property type="evidence" value="ECO:0007669"/>
    <property type="project" value="TreeGrafter"/>
</dbReference>
<dbReference type="PANTHER" id="PTHR10340:SF34">
    <property type="entry name" value="SPHINGOMYELIN PHOSPHODIESTERASE"/>
    <property type="match status" value="1"/>
</dbReference>
<dbReference type="GO" id="GO:0016020">
    <property type="term" value="C:membrane"/>
    <property type="evidence" value="ECO:0007669"/>
    <property type="project" value="GOC"/>
</dbReference>
<sequence>MMKPQPQDSGKDSRTACNPYEELQKVLDIENYYADLDNTNSESPPVWKLLYSAKNEYGLRDLSPRSWNKLVDSIINNEKMAQRFFRNAFRAEEPACGVDCQRDLLCSLRMGHHNSSLYCPLSFAQPPATIFEFANGSHR</sequence>
<accession>A0A0C2CJQ3</accession>
<proteinExistence type="predicted"/>
<keyword evidence="1" id="KW-0378">Hydrolase</keyword>
<gene>
    <name evidence="4" type="ORF">ANCDUO_19912</name>
</gene>
<dbReference type="GO" id="GO:0046513">
    <property type="term" value="P:ceramide biosynthetic process"/>
    <property type="evidence" value="ECO:0007669"/>
    <property type="project" value="TreeGrafter"/>
</dbReference>
<feature type="domain" description="Sphingomyelin phosphodiesterase C-terminal" evidence="3">
    <location>
        <begin position="25"/>
        <end position="119"/>
    </location>
</feature>
<dbReference type="Proteomes" id="UP000054047">
    <property type="component" value="Unassembled WGS sequence"/>
</dbReference>
<keyword evidence="2" id="KW-0325">Glycoprotein</keyword>
<keyword evidence="5" id="KW-1185">Reference proteome</keyword>
<evidence type="ECO:0000256" key="1">
    <source>
        <dbReference type="ARBA" id="ARBA00022801"/>
    </source>
</evidence>
<dbReference type="PANTHER" id="PTHR10340">
    <property type="entry name" value="SPHINGOMYELIN PHOSPHODIESTERASE"/>
    <property type="match status" value="1"/>
</dbReference>
<evidence type="ECO:0000313" key="5">
    <source>
        <dbReference type="Proteomes" id="UP000054047"/>
    </source>
</evidence>
<reference evidence="4 5" key="1">
    <citation type="submission" date="2013-12" db="EMBL/GenBank/DDBJ databases">
        <title>Draft genome of the parsitic nematode Ancylostoma duodenale.</title>
        <authorList>
            <person name="Mitreva M."/>
        </authorList>
    </citation>
    <scope>NUCLEOTIDE SEQUENCE [LARGE SCALE GENOMIC DNA]</scope>
    <source>
        <strain evidence="4 5">Zhejiang</strain>
    </source>
</reference>
<organism evidence="4 5">
    <name type="scientific">Ancylostoma duodenale</name>
    <dbReference type="NCBI Taxonomy" id="51022"/>
    <lineage>
        <taxon>Eukaryota</taxon>
        <taxon>Metazoa</taxon>
        <taxon>Ecdysozoa</taxon>
        <taxon>Nematoda</taxon>
        <taxon>Chromadorea</taxon>
        <taxon>Rhabditida</taxon>
        <taxon>Rhabditina</taxon>
        <taxon>Rhabditomorpha</taxon>
        <taxon>Strongyloidea</taxon>
        <taxon>Ancylostomatidae</taxon>
        <taxon>Ancylostomatinae</taxon>
        <taxon>Ancylostoma</taxon>
    </lineage>
</organism>
<dbReference type="InterPro" id="IPR045473">
    <property type="entry name" value="ASM_C"/>
</dbReference>
<evidence type="ECO:0000256" key="2">
    <source>
        <dbReference type="ARBA" id="ARBA00023180"/>
    </source>
</evidence>
<dbReference type="Pfam" id="PF19272">
    <property type="entry name" value="ASMase_C"/>
    <property type="match status" value="1"/>
</dbReference>
<dbReference type="GO" id="GO:0005764">
    <property type="term" value="C:lysosome"/>
    <property type="evidence" value="ECO:0007669"/>
    <property type="project" value="TreeGrafter"/>
</dbReference>
<dbReference type="AlphaFoldDB" id="A0A0C2CJQ3"/>
<evidence type="ECO:0000259" key="3">
    <source>
        <dbReference type="Pfam" id="PF19272"/>
    </source>
</evidence>
<dbReference type="GO" id="GO:0061750">
    <property type="term" value="F:acid sphingomyelin phosphodiesterase activity"/>
    <property type="evidence" value="ECO:0007669"/>
    <property type="project" value="TreeGrafter"/>
</dbReference>
<dbReference type="GO" id="GO:0006685">
    <property type="term" value="P:sphingomyelin catabolic process"/>
    <property type="evidence" value="ECO:0007669"/>
    <property type="project" value="TreeGrafter"/>
</dbReference>
<dbReference type="OrthoDB" id="282973at2759"/>